<dbReference type="PANTHER" id="PTHR48100:SF62">
    <property type="entry name" value="GLUCOSYL-3-PHOSPHOGLYCERATE PHOSPHATASE"/>
    <property type="match status" value="1"/>
</dbReference>
<dbReference type="Proteomes" id="UP000249254">
    <property type="component" value="Unassembled WGS sequence"/>
</dbReference>
<dbReference type="RefSeq" id="WP_111528742.1">
    <property type="nucleotide sequence ID" value="NZ_JBHRSG010000004.1"/>
</dbReference>
<dbReference type="InterPro" id="IPR029033">
    <property type="entry name" value="His_PPase_superfam"/>
</dbReference>
<gene>
    <name evidence="1" type="ORF">DJ017_10865</name>
</gene>
<dbReference type="PANTHER" id="PTHR48100">
    <property type="entry name" value="BROAD-SPECIFICITY PHOSPHATASE YOR283W-RELATED"/>
    <property type="match status" value="1"/>
</dbReference>
<dbReference type="GO" id="GO:0005737">
    <property type="term" value="C:cytoplasm"/>
    <property type="evidence" value="ECO:0007669"/>
    <property type="project" value="TreeGrafter"/>
</dbReference>
<comment type="caution">
    <text evidence="1">The sequence shown here is derived from an EMBL/GenBank/DDBJ whole genome shotgun (WGS) entry which is preliminary data.</text>
</comment>
<dbReference type="SMART" id="SM00855">
    <property type="entry name" value="PGAM"/>
    <property type="match status" value="1"/>
</dbReference>
<sequence>MTTTVFLVRHGSHDRLGKVLCGRMDGVSLSEQGRNEAEAVARRLEGEGLSAVYASPLARTLESAEPIAGRCRAPLHVDDDLLEIDFGDWTGKSFEALHADPAWATWNFARSLARPPGGESVPDVQARLTRWLDRVRGRHPDARIAAVTHADVIKALAAHALGFSMDQHDRLDVGPASVSVLAAGDWGVKVLSLNETLR</sequence>
<dbReference type="InterPro" id="IPR013078">
    <property type="entry name" value="His_Pase_superF_clade-1"/>
</dbReference>
<dbReference type="EMBL" id="QFYQ01000001">
    <property type="protein sequence ID" value="RAK54992.1"/>
    <property type="molecule type" value="Genomic_DNA"/>
</dbReference>
<protein>
    <submittedName>
        <fullName evidence="1">Histidine phosphatase family protein</fullName>
    </submittedName>
</protein>
<evidence type="ECO:0000313" key="1">
    <source>
        <dbReference type="EMBL" id="RAK54992.1"/>
    </source>
</evidence>
<accession>A0A328AJE9</accession>
<dbReference type="CDD" id="cd07040">
    <property type="entry name" value="HP"/>
    <property type="match status" value="1"/>
</dbReference>
<proteinExistence type="predicted"/>
<keyword evidence="2" id="KW-1185">Reference proteome</keyword>
<evidence type="ECO:0000313" key="2">
    <source>
        <dbReference type="Proteomes" id="UP000249254"/>
    </source>
</evidence>
<dbReference type="SUPFAM" id="SSF53254">
    <property type="entry name" value="Phosphoglycerate mutase-like"/>
    <property type="match status" value="1"/>
</dbReference>
<organism evidence="1 2">
    <name type="scientific">Phenylobacterium soli</name>
    <dbReference type="NCBI Taxonomy" id="2170551"/>
    <lineage>
        <taxon>Bacteria</taxon>
        <taxon>Pseudomonadati</taxon>
        <taxon>Pseudomonadota</taxon>
        <taxon>Alphaproteobacteria</taxon>
        <taxon>Caulobacterales</taxon>
        <taxon>Caulobacteraceae</taxon>
        <taxon>Phenylobacterium</taxon>
    </lineage>
</organism>
<dbReference type="Gene3D" id="3.40.50.1240">
    <property type="entry name" value="Phosphoglycerate mutase-like"/>
    <property type="match status" value="1"/>
</dbReference>
<dbReference type="GO" id="GO:0016791">
    <property type="term" value="F:phosphatase activity"/>
    <property type="evidence" value="ECO:0007669"/>
    <property type="project" value="TreeGrafter"/>
</dbReference>
<dbReference type="OrthoDB" id="9783269at2"/>
<dbReference type="AlphaFoldDB" id="A0A328AJE9"/>
<dbReference type="InterPro" id="IPR050275">
    <property type="entry name" value="PGM_Phosphatase"/>
</dbReference>
<dbReference type="Pfam" id="PF00300">
    <property type="entry name" value="His_Phos_1"/>
    <property type="match status" value="1"/>
</dbReference>
<reference evidence="2" key="1">
    <citation type="submission" date="2018-05" db="EMBL/GenBank/DDBJ databases">
        <authorList>
            <person name="Li X."/>
        </authorList>
    </citation>
    <scope>NUCLEOTIDE SEQUENCE [LARGE SCALE GENOMIC DNA]</scope>
    <source>
        <strain evidence="2">LX32</strain>
    </source>
</reference>
<name>A0A328AJE9_9CAUL</name>